<protein>
    <submittedName>
        <fullName evidence="2">Uncharacterized protein</fullName>
    </submittedName>
</protein>
<comment type="caution">
    <text evidence="2">The sequence shown here is derived from an EMBL/GenBank/DDBJ whole genome shotgun (WGS) entry which is preliminary data.</text>
</comment>
<evidence type="ECO:0000313" key="2">
    <source>
        <dbReference type="EMBL" id="RHZ83385.1"/>
    </source>
</evidence>
<reference evidence="2 3" key="1">
    <citation type="submission" date="2018-08" db="EMBL/GenBank/DDBJ databases">
        <title>Genome and evolution of the arbuscular mycorrhizal fungus Diversispora epigaea (formerly Glomus versiforme) and its bacterial endosymbionts.</title>
        <authorList>
            <person name="Sun X."/>
            <person name="Fei Z."/>
            <person name="Harrison M."/>
        </authorList>
    </citation>
    <scope>NUCLEOTIDE SEQUENCE [LARGE SCALE GENOMIC DNA]</scope>
    <source>
        <strain evidence="2 3">IT104</strain>
    </source>
</reference>
<keyword evidence="3" id="KW-1185">Reference proteome</keyword>
<evidence type="ECO:0000313" key="3">
    <source>
        <dbReference type="Proteomes" id="UP000266861"/>
    </source>
</evidence>
<proteinExistence type="predicted"/>
<dbReference type="AlphaFoldDB" id="A0A397J4Z8"/>
<gene>
    <name evidence="2" type="ORF">Glove_95g18</name>
</gene>
<accession>A0A397J4Z8</accession>
<evidence type="ECO:0000256" key="1">
    <source>
        <dbReference type="SAM" id="MobiDB-lite"/>
    </source>
</evidence>
<dbReference type="EMBL" id="PQFF01000090">
    <property type="protein sequence ID" value="RHZ83385.1"/>
    <property type="molecule type" value="Genomic_DNA"/>
</dbReference>
<feature type="region of interest" description="Disordered" evidence="1">
    <location>
        <begin position="27"/>
        <end position="48"/>
    </location>
</feature>
<sequence length="64" mass="7457">MKHLSGKSYIYTYDPVYNISPISFSFSQKDDDVHTKPQDSRNATGRNITNSFQQFIKQQARDQL</sequence>
<organism evidence="2 3">
    <name type="scientific">Diversispora epigaea</name>
    <dbReference type="NCBI Taxonomy" id="1348612"/>
    <lineage>
        <taxon>Eukaryota</taxon>
        <taxon>Fungi</taxon>
        <taxon>Fungi incertae sedis</taxon>
        <taxon>Mucoromycota</taxon>
        <taxon>Glomeromycotina</taxon>
        <taxon>Glomeromycetes</taxon>
        <taxon>Diversisporales</taxon>
        <taxon>Diversisporaceae</taxon>
        <taxon>Diversispora</taxon>
    </lineage>
</organism>
<dbReference type="Proteomes" id="UP000266861">
    <property type="component" value="Unassembled WGS sequence"/>
</dbReference>
<feature type="compositionally biased region" description="Basic and acidic residues" evidence="1">
    <location>
        <begin position="28"/>
        <end position="39"/>
    </location>
</feature>
<name>A0A397J4Z8_9GLOM</name>